<dbReference type="CDD" id="cd13399">
    <property type="entry name" value="Slt35-like"/>
    <property type="match status" value="1"/>
</dbReference>
<evidence type="ECO:0000256" key="1">
    <source>
        <dbReference type="SAM" id="MobiDB-lite"/>
    </source>
</evidence>
<evidence type="ECO:0000259" key="2">
    <source>
        <dbReference type="Pfam" id="PF13406"/>
    </source>
</evidence>
<dbReference type="PANTHER" id="PTHR30163">
    <property type="entry name" value="MEMBRANE-BOUND LYTIC MUREIN TRANSGLYCOSYLASE B"/>
    <property type="match status" value="1"/>
</dbReference>
<feature type="compositionally biased region" description="Pro residues" evidence="1">
    <location>
        <begin position="284"/>
        <end position="320"/>
    </location>
</feature>
<feature type="region of interest" description="Disordered" evidence="1">
    <location>
        <begin position="281"/>
        <end position="367"/>
    </location>
</feature>
<gene>
    <name evidence="3" type="ORF">E1269_26090</name>
</gene>
<feature type="compositionally biased region" description="Low complexity" evidence="1">
    <location>
        <begin position="331"/>
        <end position="345"/>
    </location>
</feature>
<dbReference type="InterPro" id="IPR023346">
    <property type="entry name" value="Lysozyme-like_dom_sf"/>
</dbReference>
<dbReference type="GO" id="GO:0009253">
    <property type="term" value="P:peptidoglycan catabolic process"/>
    <property type="evidence" value="ECO:0007669"/>
    <property type="project" value="TreeGrafter"/>
</dbReference>
<organism evidence="3 4">
    <name type="scientific">Jiangella asiatica</name>
    <dbReference type="NCBI Taxonomy" id="2530372"/>
    <lineage>
        <taxon>Bacteria</taxon>
        <taxon>Bacillati</taxon>
        <taxon>Actinomycetota</taxon>
        <taxon>Actinomycetes</taxon>
        <taxon>Jiangellales</taxon>
        <taxon>Jiangellaceae</taxon>
        <taxon>Jiangella</taxon>
    </lineage>
</organism>
<dbReference type="InParanoid" id="A0A4V2Z0A0"/>
<reference evidence="3 4" key="1">
    <citation type="submission" date="2019-03" db="EMBL/GenBank/DDBJ databases">
        <title>Draft genome sequences of novel Actinobacteria.</title>
        <authorList>
            <person name="Sahin N."/>
            <person name="Ay H."/>
            <person name="Saygin H."/>
        </authorList>
    </citation>
    <scope>NUCLEOTIDE SEQUENCE [LARGE SCALE GENOMIC DNA]</scope>
    <source>
        <strain evidence="3 4">5K138</strain>
    </source>
</reference>
<dbReference type="Gene3D" id="1.10.530.10">
    <property type="match status" value="1"/>
</dbReference>
<protein>
    <recommendedName>
        <fullName evidence="2">Transglycosylase SLT domain-containing protein</fullName>
    </recommendedName>
</protein>
<comment type="caution">
    <text evidence="3">The sequence shown here is derived from an EMBL/GenBank/DDBJ whole genome shotgun (WGS) entry which is preliminary data.</text>
</comment>
<dbReference type="InterPro" id="IPR031304">
    <property type="entry name" value="SLT_2"/>
</dbReference>
<dbReference type="SUPFAM" id="SSF53955">
    <property type="entry name" value="Lysozyme-like"/>
    <property type="match status" value="1"/>
</dbReference>
<sequence length="367" mass="37192">MACEARGDVVRTESALRPVFRAAGAVVACSGVLCLGGAAGLPGPAELVSSSEYPDDEGSDTFANRGDSIVGGSFDGQASVTVVVDDQSTASGFVVGSPATNPLGSPTLAGGLGIPSLVLQAYQSAASRMSLENPACGIRWEILAGIGKIESNHANGGQVAATGEVQPRIIGPALDGNGFASIGDSDGGRWDGDTAWDRAVGPMQFIPGTWKAFGADGNGDGVVDPHNLFDATLAAAGYLCAGGHDLSTEAGLRAALYRYNPSTAYVDRVMSWIEAYDSGTGFPTPTPGPGPAGAPLPPPSTDAPNPSGSPTPTPTTPPPRRCCTCTGGRGSPCAPTSPTTTSPRPAGRWAPSWPRSARPHRQDPDDH</sequence>
<dbReference type="Proteomes" id="UP000294739">
    <property type="component" value="Unassembled WGS sequence"/>
</dbReference>
<dbReference type="InterPro" id="IPR043426">
    <property type="entry name" value="MltB-like"/>
</dbReference>
<dbReference type="AlphaFoldDB" id="A0A4V2Z0A0"/>
<evidence type="ECO:0000313" key="3">
    <source>
        <dbReference type="EMBL" id="TDE00188.1"/>
    </source>
</evidence>
<dbReference type="OrthoDB" id="9796191at2"/>
<proteinExistence type="predicted"/>
<feature type="domain" description="Transglycosylase SLT" evidence="2">
    <location>
        <begin position="195"/>
        <end position="254"/>
    </location>
</feature>
<dbReference type="GO" id="GO:0008933">
    <property type="term" value="F:peptidoglycan lytic transglycosylase activity"/>
    <property type="evidence" value="ECO:0007669"/>
    <property type="project" value="TreeGrafter"/>
</dbReference>
<evidence type="ECO:0000313" key="4">
    <source>
        <dbReference type="Proteomes" id="UP000294739"/>
    </source>
</evidence>
<dbReference type="Pfam" id="PF13406">
    <property type="entry name" value="SLT_2"/>
    <property type="match status" value="1"/>
</dbReference>
<keyword evidence="4" id="KW-1185">Reference proteome</keyword>
<name>A0A4V2Z0A0_9ACTN</name>
<dbReference type="PANTHER" id="PTHR30163:SF8">
    <property type="entry name" value="LYTIC MUREIN TRANSGLYCOSYLASE"/>
    <property type="match status" value="1"/>
</dbReference>
<dbReference type="EMBL" id="SMKZ01000053">
    <property type="protein sequence ID" value="TDE00188.1"/>
    <property type="molecule type" value="Genomic_DNA"/>
</dbReference>
<accession>A0A4V2Z0A0</accession>